<evidence type="ECO:0000256" key="1">
    <source>
        <dbReference type="SAM" id="Phobius"/>
    </source>
</evidence>
<feature type="transmembrane region" description="Helical" evidence="1">
    <location>
        <begin position="23"/>
        <end position="41"/>
    </location>
</feature>
<reference evidence="2 3" key="1">
    <citation type="submission" date="2015-06" db="EMBL/GenBank/DDBJ databases">
        <title>Draft genome sequence of beer spoilage bacterium Megasphaera cerevisiae type strain 20462.</title>
        <authorList>
            <person name="Kutumbaka K."/>
            <person name="Pasmowitz J."/>
            <person name="Mategko J."/>
            <person name="Reyes D."/>
            <person name="Friedrich A."/>
            <person name="Han S."/>
            <person name="Martens-Habbena W."/>
            <person name="Neal-McKinney J."/>
            <person name="Janagama H.K."/>
            <person name="Nadala C."/>
            <person name="Samadpour M."/>
        </authorList>
    </citation>
    <scope>NUCLEOTIDE SEQUENCE [LARGE SCALE GENOMIC DNA]</scope>
    <source>
        <strain evidence="2 3">DSM 20462</strain>
    </source>
</reference>
<keyword evidence="3" id="KW-1185">Reference proteome</keyword>
<protein>
    <submittedName>
        <fullName evidence="2">Uncharacterized protein</fullName>
    </submittedName>
</protein>
<dbReference type="InParanoid" id="A0A0J6WW54"/>
<keyword evidence="1" id="KW-0812">Transmembrane</keyword>
<feature type="transmembrane region" description="Helical" evidence="1">
    <location>
        <begin position="80"/>
        <end position="100"/>
    </location>
</feature>
<gene>
    <name evidence="2" type="ORF">AB840_06310</name>
</gene>
<keyword evidence="1" id="KW-0472">Membrane</keyword>
<organism evidence="2 3">
    <name type="scientific">Megasphaera cerevisiae DSM 20462</name>
    <dbReference type="NCBI Taxonomy" id="1122219"/>
    <lineage>
        <taxon>Bacteria</taxon>
        <taxon>Bacillati</taxon>
        <taxon>Bacillota</taxon>
        <taxon>Negativicutes</taxon>
        <taxon>Veillonellales</taxon>
        <taxon>Veillonellaceae</taxon>
        <taxon>Megasphaera</taxon>
    </lineage>
</organism>
<keyword evidence="1" id="KW-1133">Transmembrane helix</keyword>
<accession>A0A0J6WW54</accession>
<proteinExistence type="predicted"/>
<evidence type="ECO:0000313" key="3">
    <source>
        <dbReference type="Proteomes" id="UP000036503"/>
    </source>
</evidence>
<dbReference type="EMBL" id="LEKT01000015">
    <property type="protein sequence ID" value="KMO86819.1"/>
    <property type="molecule type" value="Genomic_DNA"/>
</dbReference>
<dbReference type="PATRIC" id="fig|1122219.3.peg.717"/>
<evidence type="ECO:0000313" key="2">
    <source>
        <dbReference type="EMBL" id="KMO86819.1"/>
    </source>
</evidence>
<feature type="non-terminal residue" evidence="2">
    <location>
        <position position="1"/>
    </location>
</feature>
<dbReference type="Proteomes" id="UP000036503">
    <property type="component" value="Unassembled WGS sequence"/>
</dbReference>
<sequence>HDGSRHPQQDRPGQTGVPYPPLFLPYFVFHSIPSFLFSIYFDIKNHFMPAIIANKNDSFYSIRTPNDPFRHRYQKRDGTYILYAPSPLYFDMLKFFYWQAFSAFFW</sequence>
<dbReference type="AlphaFoldDB" id="A0A0J6WW54"/>
<comment type="caution">
    <text evidence="2">The sequence shown here is derived from an EMBL/GenBank/DDBJ whole genome shotgun (WGS) entry which is preliminary data.</text>
</comment>
<name>A0A0J6WW54_9FIRM</name>